<evidence type="ECO:0000256" key="2">
    <source>
        <dbReference type="ARBA" id="ARBA00005466"/>
    </source>
</evidence>
<dbReference type="Gene3D" id="3.30.43.10">
    <property type="entry name" value="Uridine Diphospho-n-acetylenolpyruvylglucosamine Reductase, domain 2"/>
    <property type="match status" value="1"/>
</dbReference>
<dbReference type="Pfam" id="PF01565">
    <property type="entry name" value="FAD_binding_4"/>
    <property type="match status" value="1"/>
</dbReference>
<dbReference type="PANTHER" id="PTHR42973:SF39">
    <property type="entry name" value="FAD-BINDING PCMH-TYPE DOMAIN-CONTAINING PROTEIN"/>
    <property type="match status" value="1"/>
</dbReference>
<evidence type="ECO:0000313" key="8">
    <source>
        <dbReference type="Proteomes" id="UP001521184"/>
    </source>
</evidence>
<dbReference type="SUPFAM" id="SSF56176">
    <property type="entry name" value="FAD-binding/transporter-associated domain-like"/>
    <property type="match status" value="1"/>
</dbReference>
<organism evidence="7 8">
    <name type="scientific">Diplodia intermedia</name>
    <dbReference type="NCBI Taxonomy" id="856260"/>
    <lineage>
        <taxon>Eukaryota</taxon>
        <taxon>Fungi</taxon>
        <taxon>Dikarya</taxon>
        <taxon>Ascomycota</taxon>
        <taxon>Pezizomycotina</taxon>
        <taxon>Dothideomycetes</taxon>
        <taxon>Dothideomycetes incertae sedis</taxon>
        <taxon>Botryosphaeriales</taxon>
        <taxon>Botryosphaeriaceae</taxon>
        <taxon>Diplodia</taxon>
    </lineage>
</organism>
<evidence type="ECO:0000256" key="1">
    <source>
        <dbReference type="ARBA" id="ARBA00001974"/>
    </source>
</evidence>
<evidence type="ECO:0000256" key="3">
    <source>
        <dbReference type="ARBA" id="ARBA00022630"/>
    </source>
</evidence>
<protein>
    <recommendedName>
        <fullName evidence="6">FAD-binding PCMH-type domain-containing protein</fullName>
    </recommendedName>
</protein>
<dbReference type="InterPro" id="IPR012951">
    <property type="entry name" value="BBE"/>
</dbReference>
<dbReference type="InterPro" id="IPR016166">
    <property type="entry name" value="FAD-bd_PCMH"/>
</dbReference>
<evidence type="ECO:0000256" key="4">
    <source>
        <dbReference type="ARBA" id="ARBA00022827"/>
    </source>
</evidence>
<dbReference type="Gene3D" id="3.40.462.20">
    <property type="match status" value="1"/>
</dbReference>
<feature type="domain" description="FAD-binding PCMH-type" evidence="6">
    <location>
        <begin position="15"/>
        <end position="202"/>
    </location>
</feature>
<comment type="similarity">
    <text evidence="2">Belongs to the oxygen-dependent FAD-linked oxidoreductase family.</text>
</comment>
<name>A0ABR3TM36_9PEZI</name>
<dbReference type="Proteomes" id="UP001521184">
    <property type="component" value="Unassembled WGS sequence"/>
</dbReference>
<dbReference type="PROSITE" id="PS51387">
    <property type="entry name" value="FAD_PCMH"/>
    <property type="match status" value="1"/>
</dbReference>
<proteinExistence type="inferred from homology"/>
<dbReference type="Pfam" id="PF08031">
    <property type="entry name" value="BBE"/>
    <property type="match status" value="1"/>
</dbReference>
<accession>A0ABR3TM36</accession>
<dbReference type="InterPro" id="IPR036318">
    <property type="entry name" value="FAD-bd_PCMH-like_sf"/>
</dbReference>
<dbReference type="PANTHER" id="PTHR42973">
    <property type="entry name" value="BINDING OXIDOREDUCTASE, PUTATIVE (AFU_ORTHOLOGUE AFUA_1G17690)-RELATED"/>
    <property type="match status" value="1"/>
</dbReference>
<dbReference type="InterPro" id="IPR050416">
    <property type="entry name" value="FAD-linked_Oxidoreductase"/>
</dbReference>
<keyword evidence="8" id="KW-1185">Reference proteome</keyword>
<evidence type="ECO:0000259" key="6">
    <source>
        <dbReference type="PROSITE" id="PS51387"/>
    </source>
</evidence>
<reference evidence="7 8" key="1">
    <citation type="journal article" date="2023" name="Plant Dis.">
        <title>First Report of Diplodia intermedia Causing Canker and Dieback Diseases on Apple Trees in Canada.</title>
        <authorList>
            <person name="Ellouze W."/>
            <person name="Ilyukhin E."/>
            <person name="Sulman M."/>
            <person name="Ali S."/>
        </authorList>
    </citation>
    <scope>NUCLEOTIDE SEQUENCE [LARGE SCALE GENOMIC DNA]</scope>
    <source>
        <strain evidence="7 8">M45-28</strain>
    </source>
</reference>
<evidence type="ECO:0000256" key="5">
    <source>
        <dbReference type="ARBA" id="ARBA00023002"/>
    </source>
</evidence>
<dbReference type="InterPro" id="IPR016169">
    <property type="entry name" value="FAD-bd_PCMH_sub2"/>
</dbReference>
<dbReference type="Gene3D" id="3.30.465.10">
    <property type="match status" value="1"/>
</dbReference>
<keyword evidence="4" id="KW-0274">FAD</keyword>
<comment type="cofactor">
    <cofactor evidence="1">
        <name>FAD</name>
        <dbReference type="ChEBI" id="CHEBI:57692"/>
    </cofactor>
</comment>
<keyword evidence="3" id="KW-0285">Flavoprotein</keyword>
<dbReference type="InterPro" id="IPR016167">
    <property type="entry name" value="FAD-bd_PCMH_sub1"/>
</dbReference>
<evidence type="ECO:0000313" key="7">
    <source>
        <dbReference type="EMBL" id="KAL1640684.1"/>
    </source>
</evidence>
<keyword evidence="5" id="KW-0560">Oxidoreductase</keyword>
<dbReference type="InterPro" id="IPR006094">
    <property type="entry name" value="Oxid_FAD_bind_N"/>
</dbReference>
<sequence>MTHTLPEKARDAIAGILPPEEILEPSSELYTQESKTWAAQKQKNPAVVVRPGNAERLQKLVPYLYDSGLDFAIRCGGIGSSSAKDVVLSMKRFDSFKYNQEDQTVVVGAGQTWGDIEQKLEEVAPGRIVVSARVPWVGVGGSTLSGCISWVGTQFGLAADPQNMLDVEIVLRDGRKLIMAGARHTDEVTPVVTAFHFRTHPYSTSILSGYISFPPTSLEAVSQGVSAHAARPNDPLVSFHCLVAVADPKLPGQSAWTESATQSDSSGINVGIFIFDARGEEHGRSQQGFKWAFDIPGAVDKTTVATSLKVVNELQGSNQHLVGVTNSYGNACLASDIDPEFVMRGKNWVEGVAKMDARLGPGTLFLLEVMPGDAFHATSGPEETAWPHSSACHVLQLLTGSHPDSSCPEELCEHALAMAPYIIKKSHSKADFFPNFLESINDRSAIFGVNYPKLQQIKKHYDPRERFNKGSWIPLPEDGKGAPQSHI</sequence>
<comment type="caution">
    <text evidence="7">The sequence shown here is derived from an EMBL/GenBank/DDBJ whole genome shotgun (WGS) entry which is preliminary data.</text>
</comment>
<gene>
    <name evidence="7" type="ORF">SLS58_006698</name>
</gene>
<dbReference type="EMBL" id="JAKEKT020000047">
    <property type="protein sequence ID" value="KAL1640684.1"/>
    <property type="molecule type" value="Genomic_DNA"/>
</dbReference>